<dbReference type="Gene3D" id="3.30.1490.150">
    <property type="entry name" value="Hypothetical protein ph0010, domain 2"/>
    <property type="match status" value="1"/>
</dbReference>
<dbReference type="InterPro" id="IPR002733">
    <property type="entry name" value="AMMECR1_domain"/>
</dbReference>
<dbReference type="AlphaFoldDB" id="A0A445MZB3"/>
<dbReference type="NCBIfam" id="TIGR00296">
    <property type="entry name" value="TIGR00296 family protein"/>
    <property type="match status" value="1"/>
</dbReference>
<keyword evidence="1" id="KW-0732">Signal</keyword>
<feature type="chain" id="PRO_5019436290" description="AMMECR1 domain-containing protein" evidence="1">
    <location>
        <begin position="24"/>
        <end position="243"/>
    </location>
</feature>
<reference evidence="3" key="1">
    <citation type="submission" date="2018-01" db="EMBL/GenBank/DDBJ databases">
        <authorList>
            <person name="Regsiter A."/>
            <person name="William W."/>
        </authorList>
    </citation>
    <scope>NUCLEOTIDE SEQUENCE</scope>
    <source>
        <strain evidence="3">TRIP AH-1</strain>
    </source>
</reference>
<dbReference type="PANTHER" id="PTHR13016">
    <property type="entry name" value="AMMECR1 HOMOLOG"/>
    <property type="match status" value="1"/>
</dbReference>
<evidence type="ECO:0000313" key="3">
    <source>
        <dbReference type="EMBL" id="SPD74840.1"/>
    </source>
</evidence>
<feature type="signal peptide" evidence="1">
    <location>
        <begin position="1"/>
        <end position="23"/>
    </location>
</feature>
<dbReference type="PANTHER" id="PTHR13016:SF0">
    <property type="entry name" value="AMME SYNDROME CANDIDATE GENE 1 PROTEIN"/>
    <property type="match status" value="1"/>
</dbReference>
<name>A0A445MZB3_9BACT</name>
<accession>A0A445MZB3</accession>
<dbReference type="InterPro" id="IPR027485">
    <property type="entry name" value="AMMECR1_N"/>
</dbReference>
<evidence type="ECO:0000256" key="1">
    <source>
        <dbReference type="SAM" id="SignalP"/>
    </source>
</evidence>
<dbReference type="InterPro" id="IPR036071">
    <property type="entry name" value="AMMECR1_dom_sf"/>
</dbReference>
<dbReference type="InterPro" id="IPR023473">
    <property type="entry name" value="AMMECR1"/>
</dbReference>
<organism evidence="3">
    <name type="scientific">uncultured Desulfobacterium sp</name>
    <dbReference type="NCBI Taxonomy" id="201089"/>
    <lineage>
        <taxon>Bacteria</taxon>
        <taxon>Pseudomonadati</taxon>
        <taxon>Thermodesulfobacteriota</taxon>
        <taxon>Desulfobacteria</taxon>
        <taxon>Desulfobacterales</taxon>
        <taxon>Desulfobacteriaceae</taxon>
        <taxon>Desulfobacterium</taxon>
        <taxon>environmental samples</taxon>
    </lineage>
</organism>
<evidence type="ECO:0000259" key="2">
    <source>
        <dbReference type="PROSITE" id="PS51112"/>
    </source>
</evidence>
<dbReference type="Gene3D" id="3.30.700.20">
    <property type="entry name" value="Hypothetical protein ph0010, domain 1"/>
    <property type="match status" value="1"/>
</dbReference>
<dbReference type="InterPro" id="IPR027623">
    <property type="entry name" value="AmmeMemoSam_A"/>
</dbReference>
<sequence length="243" mass="27446">MKSLRYVSLLLSGLLILSSPFLEITTGVTPGFGEELKHNGKRLTGETTMTEKDKLTEDEGRYLLSVARNTIEEKIFNRKDKGQPDAKKSDKFVERRGTFVTLTKGKNLRGCIGHIIPQESLIDGIRENAINAAFRDPRFPPLTKEEWDRVKIEISILTDPKPLSYSGADDLLSKLRPNIDGVIIKKGFYQSTFLPQVWEQLPKKEEFLAHLCLKAGLAADEWKKGGLDVLTYQVQAFEEEGHQ</sequence>
<proteinExistence type="predicted"/>
<gene>
    <name evidence="3" type="ORF">PITCH_A350049</name>
</gene>
<feature type="domain" description="AMMECR1" evidence="2">
    <location>
        <begin position="58"/>
        <end position="243"/>
    </location>
</feature>
<dbReference type="Pfam" id="PF01871">
    <property type="entry name" value="AMMECR1"/>
    <property type="match status" value="1"/>
</dbReference>
<dbReference type="PROSITE" id="PS51112">
    <property type="entry name" value="AMMECR1"/>
    <property type="match status" value="1"/>
</dbReference>
<protein>
    <recommendedName>
        <fullName evidence="2">AMMECR1 domain-containing protein</fullName>
    </recommendedName>
</protein>
<dbReference type="EMBL" id="OJIN01000176">
    <property type="protein sequence ID" value="SPD74840.1"/>
    <property type="molecule type" value="Genomic_DNA"/>
</dbReference>
<dbReference type="SUPFAM" id="SSF143447">
    <property type="entry name" value="AMMECR1-like"/>
    <property type="match status" value="1"/>
</dbReference>
<dbReference type="NCBIfam" id="TIGR04335">
    <property type="entry name" value="AmmeMemoSam_A"/>
    <property type="match status" value="1"/>
</dbReference>